<dbReference type="STRING" id="649639.Bcell_4143"/>
<accession>E6TY51</accession>
<dbReference type="RefSeq" id="WP_013490696.1">
    <property type="nucleotide sequence ID" value="NC_014829.1"/>
</dbReference>
<dbReference type="EMBL" id="CP002394">
    <property type="protein sequence ID" value="ADU32370.1"/>
    <property type="molecule type" value="Genomic_DNA"/>
</dbReference>
<sequence>MEIPAKVVVQKMEEELAKLKTLLEGDSSSPAFRDQATAIKTYCDLLLSSHETKRQAAPKVNHASVDDVINTKSTSETIRTSSGEKVSIYDDGDIPKSDSLLDF</sequence>
<dbReference type="AlphaFoldDB" id="E6TY51"/>
<evidence type="ECO:0000313" key="2">
    <source>
        <dbReference type="EMBL" id="ADU32370.1"/>
    </source>
</evidence>
<protein>
    <recommendedName>
        <fullName evidence="4">YwdI family protein</fullName>
    </recommendedName>
</protein>
<dbReference type="Proteomes" id="UP000001401">
    <property type="component" value="Chromosome"/>
</dbReference>
<proteinExistence type="predicted"/>
<organism evidence="2 3">
    <name type="scientific">Evansella cellulosilytica (strain ATCC 21833 / DSM 2522 / FERM P-1141 / JCM 9156 / N-4)</name>
    <name type="common">Bacillus cellulosilyticus</name>
    <dbReference type="NCBI Taxonomy" id="649639"/>
    <lineage>
        <taxon>Bacteria</taxon>
        <taxon>Bacillati</taxon>
        <taxon>Bacillota</taxon>
        <taxon>Bacilli</taxon>
        <taxon>Bacillales</taxon>
        <taxon>Bacillaceae</taxon>
        <taxon>Evansella</taxon>
    </lineage>
</organism>
<evidence type="ECO:0000256" key="1">
    <source>
        <dbReference type="SAM" id="MobiDB-lite"/>
    </source>
</evidence>
<dbReference type="InterPro" id="IPR035218">
    <property type="entry name" value="DUF5327"/>
</dbReference>
<keyword evidence="3" id="KW-1185">Reference proteome</keyword>
<name>E6TY51_EVAC2</name>
<dbReference type="eggNOG" id="ENOG5032AAT">
    <property type="taxonomic scope" value="Bacteria"/>
</dbReference>
<dbReference type="KEGG" id="bco:Bcell_4143"/>
<feature type="compositionally biased region" description="Polar residues" evidence="1">
    <location>
        <begin position="73"/>
        <end position="84"/>
    </location>
</feature>
<gene>
    <name evidence="2" type="ordered locus">Bcell_4143</name>
</gene>
<reference evidence="2" key="1">
    <citation type="submission" date="2010-12" db="EMBL/GenBank/DDBJ databases">
        <title>Complete sequence of Bacillus cellulosilyticus DSM 2522.</title>
        <authorList>
            <consortium name="US DOE Joint Genome Institute"/>
            <person name="Lucas S."/>
            <person name="Copeland A."/>
            <person name="Lapidus A."/>
            <person name="Cheng J.-F."/>
            <person name="Bruce D."/>
            <person name="Goodwin L."/>
            <person name="Pitluck S."/>
            <person name="Chertkov O."/>
            <person name="Detter J.C."/>
            <person name="Han C."/>
            <person name="Tapia R."/>
            <person name="Land M."/>
            <person name="Hauser L."/>
            <person name="Jeffries C."/>
            <person name="Kyrpides N."/>
            <person name="Ivanova N."/>
            <person name="Mikhailova N."/>
            <person name="Brumm P."/>
            <person name="Mead D."/>
            <person name="Woyke T."/>
        </authorList>
    </citation>
    <scope>NUCLEOTIDE SEQUENCE [LARGE SCALE GENOMIC DNA]</scope>
    <source>
        <strain evidence="2">DSM 2522</strain>
    </source>
</reference>
<evidence type="ECO:0000313" key="3">
    <source>
        <dbReference type="Proteomes" id="UP000001401"/>
    </source>
</evidence>
<dbReference type="HOGENOM" id="CLU_2258049_0_0_9"/>
<evidence type="ECO:0008006" key="4">
    <source>
        <dbReference type="Google" id="ProtNLM"/>
    </source>
</evidence>
<dbReference type="OrthoDB" id="2884526at2"/>
<dbReference type="Pfam" id="PF17261">
    <property type="entry name" value="DUF5327"/>
    <property type="match status" value="1"/>
</dbReference>
<feature type="region of interest" description="Disordered" evidence="1">
    <location>
        <begin position="73"/>
        <end position="103"/>
    </location>
</feature>